<evidence type="ECO:0000313" key="10">
    <source>
        <dbReference type="Proteomes" id="UP000265750"/>
    </source>
</evidence>
<dbReference type="PROSITE" id="PS00105">
    <property type="entry name" value="AA_TRANSFER_CLASS_1"/>
    <property type="match status" value="1"/>
</dbReference>
<dbReference type="SUPFAM" id="SSF53383">
    <property type="entry name" value="PLP-dependent transferases"/>
    <property type="match status" value="1"/>
</dbReference>
<dbReference type="AlphaFoldDB" id="A0A3A1WNZ0"/>
<comment type="caution">
    <text evidence="9">The sequence shown here is derived from an EMBL/GenBank/DDBJ whole genome shotgun (WGS) entry which is preliminary data.</text>
</comment>
<dbReference type="GO" id="GO:0004069">
    <property type="term" value="F:L-aspartate:2-oxoglutarate aminotransferase activity"/>
    <property type="evidence" value="ECO:0007669"/>
    <property type="project" value="UniProtKB-EC"/>
</dbReference>
<feature type="domain" description="Aminotransferase class I/classII large" evidence="8">
    <location>
        <begin position="77"/>
        <end position="417"/>
    </location>
</feature>
<organism evidence="9 10">
    <name type="scientific">Aureimonas flava</name>
    <dbReference type="NCBI Taxonomy" id="2320271"/>
    <lineage>
        <taxon>Bacteria</taxon>
        <taxon>Pseudomonadati</taxon>
        <taxon>Pseudomonadota</taxon>
        <taxon>Alphaproteobacteria</taxon>
        <taxon>Hyphomicrobiales</taxon>
        <taxon>Aurantimonadaceae</taxon>
        <taxon>Aureimonas</taxon>
    </lineage>
</organism>
<name>A0A3A1WNZ0_9HYPH</name>
<dbReference type="CDD" id="cd00609">
    <property type="entry name" value="AAT_like"/>
    <property type="match status" value="1"/>
</dbReference>
<reference evidence="10" key="1">
    <citation type="submission" date="2018-09" db="EMBL/GenBank/DDBJ databases">
        <authorList>
            <person name="Tuo L."/>
        </authorList>
    </citation>
    <scope>NUCLEOTIDE SEQUENCE [LARGE SCALE GENOMIC DNA]</scope>
    <source>
        <strain evidence="10">M2BS4Y-1</strain>
    </source>
</reference>
<sequence length="428" mass="45545">MARASIPALWSKRRHPADVIISHARQLLPLRSGAPVSGATRLARVAVPPIAQAGRWAALYDGRHGPGIDCSQAVPNRPPPPALAERLARAAAEPASARYGDILGDPPLRAAYAAHVSRRYGAPLDPSRVAITSGCNQAFFAACVALAGAGDAVILPAPWYFNHLMTLEMLGIEARPLPLDPVAGFLPDPAALDALIDARTRAVVLVSPNNPTGAVYPEALLAEMLALCARRGVTLILDETYRDFLEGDARPHDLFSRPEAEAHLVALYSFSKTYAIPGHRVGALVAGPALMGDIEKVVDCIQICAPRPAQAALPFAIETLGDFRRAGAREIAGRAEAFRRALGALPGWRVRQVGAYFAYVEHPFGSEPSDAVAARLAREFGVVTLPGSFFGPGQERFLRIAFANVDGSAIAELARRLALASHRLDMTA</sequence>
<dbReference type="PANTHER" id="PTHR46383:SF1">
    <property type="entry name" value="ASPARTATE AMINOTRANSFERASE"/>
    <property type="match status" value="1"/>
</dbReference>
<keyword evidence="10" id="KW-1185">Reference proteome</keyword>
<dbReference type="InterPro" id="IPR015424">
    <property type="entry name" value="PyrdxlP-dep_Trfase"/>
</dbReference>
<dbReference type="NCBIfam" id="NF005732">
    <property type="entry name" value="PRK07550.1"/>
    <property type="match status" value="1"/>
</dbReference>
<dbReference type="Pfam" id="PF00155">
    <property type="entry name" value="Aminotran_1_2"/>
    <property type="match status" value="1"/>
</dbReference>
<comment type="similarity">
    <text evidence="2 7">Belongs to the class-I pyridoxal-phosphate-dependent aminotransferase family.</text>
</comment>
<dbReference type="InterPro" id="IPR004839">
    <property type="entry name" value="Aminotransferase_I/II_large"/>
</dbReference>
<keyword evidence="5" id="KW-0663">Pyridoxal phosphate</keyword>
<dbReference type="Gene3D" id="3.40.640.10">
    <property type="entry name" value="Type I PLP-dependent aspartate aminotransferase-like (Major domain)"/>
    <property type="match status" value="1"/>
</dbReference>
<keyword evidence="3 7" id="KW-0032">Aminotransferase</keyword>
<comment type="catalytic activity">
    <reaction evidence="6">
        <text>L-aspartate + 2-oxoglutarate = oxaloacetate + L-glutamate</text>
        <dbReference type="Rhea" id="RHEA:21824"/>
        <dbReference type="ChEBI" id="CHEBI:16452"/>
        <dbReference type="ChEBI" id="CHEBI:16810"/>
        <dbReference type="ChEBI" id="CHEBI:29985"/>
        <dbReference type="ChEBI" id="CHEBI:29991"/>
        <dbReference type="EC" id="2.6.1.1"/>
    </reaction>
</comment>
<evidence type="ECO:0000256" key="7">
    <source>
        <dbReference type="RuleBase" id="RU000481"/>
    </source>
</evidence>
<evidence type="ECO:0000313" key="9">
    <source>
        <dbReference type="EMBL" id="RIY02502.1"/>
    </source>
</evidence>
<evidence type="ECO:0000256" key="2">
    <source>
        <dbReference type="ARBA" id="ARBA00007441"/>
    </source>
</evidence>
<dbReference type="PANTHER" id="PTHR46383">
    <property type="entry name" value="ASPARTATE AMINOTRANSFERASE"/>
    <property type="match status" value="1"/>
</dbReference>
<protein>
    <recommendedName>
        <fullName evidence="7">Aminotransferase</fullName>
        <ecNumber evidence="7">2.6.1.-</ecNumber>
    </recommendedName>
</protein>
<comment type="cofactor">
    <cofactor evidence="1 7">
        <name>pyridoxal 5'-phosphate</name>
        <dbReference type="ChEBI" id="CHEBI:597326"/>
    </cofactor>
</comment>
<dbReference type="InterPro" id="IPR050596">
    <property type="entry name" value="AspAT/PAT-like"/>
</dbReference>
<accession>A0A3A1WNZ0</accession>
<dbReference type="GO" id="GO:0006520">
    <property type="term" value="P:amino acid metabolic process"/>
    <property type="evidence" value="ECO:0007669"/>
    <property type="project" value="InterPro"/>
</dbReference>
<dbReference type="InterPro" id="IPR015421">
    <property type="entry name" value="PyrdxlP-dep_Trfase_major"/>
</dbReference>
<evidence type="ECO:0000256" key="5">
    <source>
        <dbReference type="ARBA" id="ARBA00022898"/>
    </source>
</evidence>
<dbReference type="OrthoDB" id="9766084at2"/>
<gene>
    <name evidence="9" type="ORF">D3218_03785</name>
</gene>
<dbReference type="EMBL" id="QYRN01000002">
    <property type="protein sequence ID" value="RIY02502.1"/>
    <property type="molecule type" value="Genomic_DNA"/>
</dbReference>
<evidence type="ECO:0000256" key="1">
    <source>
        <dbReference type="ARBA" id="ARBA00001933"/>
    </source>
</evidence>
<evidence type="ECO:0000256" key="3">
    <source>
        <dbReference type="ARBA" id="ARBA00022576"/>
    </source>
</evidence>
<keyword evidence="4 7" id="KW-0808">Transferase</keyword>
<evidence type="ECO:0000256" key="4">
    <source>
        <dbReference type="ARBA" id="ARBA00022679"/>
    </source>
</evidence>
<proteinExistence type="inferred from homology"/>
<evidence type="ECO:0000256" key="6">
    <source>
        <dbReference type="ARBA" id="ARBA00049185"/>
    </source>
</evidence>
<dbReference type="Proteomes" id="UP000265750">
    <property type="component" value="Unassembled WGS sequence"/>
</dbReference>
<dbReference type="EC" id="2.6.1.-" evidence="7"/>
<evidence type="ECO:0000259" key="8">
    <source>
        <dbReference type="Pfam" id="PF00155"/>
    </source>
</evidence>
<dbReference type="GO" id="GO:0030170">
    <property type="term" value="F:pyridoxal phosphate binding"/>
    <property type="evidence" value="ECO:0007669"/>
    <property type="project" value="InterPro"/>
</dbReference>
<dbReference type="InterPro" id="IPR004838">
    <property type="entry name" value="NHTrfase_class1_PyrdxlP-BS"/>
</dbReference>